<feature type="binding site" evidence="15">
    <location>
        <begin position="204"/>
        <end position="205"/>
    </location>
    <ligand>
        <name>NAD(+)</name>
        <dbReference type="ChEBI" id="CHEBI:57540"/>
    </ligand>
</feature>
<evidence type="ECO:0000256" key="13">
    <source>
        <dbReference type="PIRNR" id="PIRNR018250"/>
    </source>
</evidence>
<protein>
    <recommendedName>
        <fullName evidence="5 13">Saccharopine dehydrogenase [NAD(+), L-lysine-forming]</fullName>
        <shortName evidence="13">SDH</shortName>
        <ecNumber evidence="4 13">1.5.1.7</ecNumber>
    </recommendedName>
    <alternativeName>
        <fullName evidence="11 13">Lysine--2-oxoglutarate reductase</fullName>
    </alternativeName>
</protein>
<comment type="catalytic activity">
    <reaction evidence="12 13">
        <text>L-saccharopine + NAD(+) + H2O = L-lysine + 2-oxoglutarate + NADH + H(+)</text>
        <dbReference type="Rhea" id="RHEA:12440"/>
        <dbReference type="ChEBI" id="CHEBI:15377"/>
        <dbReference type="ChEBI" id="CHEBI:15378"/>
        <dbReference type="ChEBI" id="CHEBI:16810"/>
        <dbReference type="ChEBI" id="CHEBI:32551"/>
        <dbReference type="ChEBI" id="CHEBI:57540"/>
        <dbReference type="ChEBI" id="CHEBI:57945"/>
        <dbReference type="ChEBI" id="CHEBI:57951"/>
        <dbReference type="EC" id="1.5.1.7"/>
    </reaction>
</comment>
<feature type="binding site" evidence="15">
    <location>
        <position position="232"/>
    </location>
    <ligand>
        <name>NAD(+)</name>
        <dbReference type="ChEBI" id="CHEBI:57540"/>
    </ligand>
</feature>
<dbReference type="InterPro" id="IPR007886">
    <property type="entry name" value="AlaDH/PNT_N"/>
</dbReference>
<dbReference type="GO" id="GO:0004754">
    <property type="term" value="F:saccharopine dehydrogenase (NAD+, L-lysine-forming) activity"/>
    <property type="evidence" value="ECO:0007669"/>
    <property type="project" value="UniProtKB-EC"/>
</dbReference>
<name>A0A061HAD5_9BASI</name>
<evidence type="ECO:0000256" key="4">
    <source>
        <dbReference type="ARBA" id="ARBA00012847"/>
    </source>
</evidence>
<evidence type="ECO:0000256" key="12">
    <source>
        <dbReference type="ARBA" id="ARBA00047860"/>
    </source>
</evidence>
<evidence type="ECO:0000256" key="3">
    <source>
        <dbReference type="ARBA" id="ARBA00011245"/>
    </source>
</evidence>
<evidence type="ECO:0000256" key="16">
    <source>
        <dbReference type="PIRSR" id="PIRSR018250-4"/>
    </source>
</evidence>
<dbReference type="PANTHER" id="PTHR11133">
    <property type="entry name" value="SACCHAROPINE DEHYDROGENASE"/>
    <property type="match status" value="1"/>
</dbReference>
<sequence>MSSSRQPLYLRCEMKPAEHRAALTPNTAKALIDAGFDITVESDPQRIFRDEEYTAVGCKIAPHNTFHSLPAEVPIIGLKELEEPGPDLPHTHIQFAHCYKKQAGWVDVLGRFKRGGGKLYDLEFLEDKNGRRVAAFGWHAGFAGAALGLLALAEQVQGADRRLGAQKAYPNEQELIAHAKQQIQHIRSSRSDGKVKALVVGALGRCGRGAIDFFEKAGVASEDIVRWDIQETSAKSGPYLELLDVDIFVNCIYLNQKIPPFLDQPTIAQAGSQRRLGVVVDVSCDTTNPNNPLPIYDINTTFDKPTVDVDTGSGNPPLTVISIDHLPTLLPRESSEGFSQDLLPSLLQLPHVLGKDTTKDADYEEGKGAVWQRAEKLFRHHLALAEKEGA</sequence>
<evidence type="ECO:0000313" key="19">
    <source>
        <dbReference type="EMBL" id="EPQ28985.1"/>
    </source>
</evidence>
<evidence type="ECO:0000256" key="7">
    <source>
        <dbReference type="ARBA" id="ARBA00023002"/>
    </source>
</evidence>
<keyword evidence="10" id="KW-1015">Disulfide bond</keyword>
<evidence type="ECO:0000256" key="8">
    <source>
        <dbReference type="ARBA" id="ARBA00023027"/>
    </source>
</evidence>
<evidence type="ECO:0000256" key="5">
    <source>
        <dbReference type="ARBA" id="ARBA00021221"/>
    </source>
</evidence>
<feature type="binding site" evidence="15">
    <location>
        <position position="253"/>
    </location>
    <ligand>
        <name>NAD(+)</name>
        <dbReference type="ChEBI" id="CHEBI:57540"/>
    </ligand>
</feature>
<dbReference type="CDD" id="cd12188">
    <property type="entry name" value="SDH"/>
    <property type="match status" value="1"/>
</dbReference>
<dbReference type="RefSeq" id="XP_007878983.1">
    <property type="nucleotide sequence ID" value="XM_007880792.1"/>
</dbReference>
<dbReference type="GO" id="GO:0005737">
    <property type="term" value="C:cytoplasm"/>
    <property type="evidence" value="ECO:0007669"/>
    <property type="project" value="TreeGrafter"/>
</dbReference>
<evidence type="ECO:0000256" key="6">
    <source>
        <dbReference type="ARBA" id="ARBA00022605"/>
    </source>
</evidence>
<dbReference type="PIRSF" id="PIRSF018250">
    <property type="entry name" value="Saccharopine_DH_Lys"/>
    <property type="match status" value="1"/>
</dbReference>
<dbReference type="HOGENOM" id="CLU_063085_0_0_1"/>
<proteinExistence type="inferred from homology"/>
<comment type="similarity">
    <text evidence="2 13">Belongs to the AlaDH/PNT family.</text>
</comment>
<dbReference type="SUPFAM" id="SSF52283">
    <property type="entry name" value="Formate/glycerate dehydrogenase catalytic domain-like"/>
    <property type="match status" value="1"/>
</dbReference>
<keyword evidence="7 13" id="KW-0560">Oxidoreductase</keyword>
<dbReference type="SMART" id="SM01003">
    <property type="entry name" value="AlaDh_PNT_N"/>
    <property type="match status" value="1"/>
</dbReference>
<evidence type="ECO:0000256" key="2">
    <source>
        <dbReference type="ARBA" id="ARBA00005689"/>
    </source>
</evidence>
<dbReference type="KEGG" id="pfp:PFL1_03275"/>
<feature type="binding site" evidence="15">
    <location>
        <position position="282"/>
    </location>
    <ligand>
        <name>NAD(+)</name>
        <dbReference type="ChEBI" id="CHEBI:57540"/>
    </ligand>
</feature>
<dbReference type="EMBL" id="KE361632">
    <property type="protein sequence ID" value="EPQ28985.1"/>
    <property type="molecule type" value="Genomic_DNA"/>
</dbReference>
<dbReference type="InterPro" id="IPR051168">
    <property type="entry name" value="AASS"/>
</dbReference>
<keyword evidence="6 13" id="KW-0028">Amino-acid biosynthesis</keyword>
<comment type="pathway">
    <text evidence="1 13">Amino-acid biosynthesis; L-lysine biosynthesis via AAA pathway; L-lysine from L-alpha-aminoadipate (fungal route): step 3/3.</text>
</comment>
<feature type="binding site" evidence="15">
    <location>
        <begin position="323"/>
        <end position="326"/>
    </location>
    <ligand>
        <name>NAD(+)</name>
        <dbReference type="ChEBI" id="CHEBI:57540"/>
    </ligand>
</feature>
<feature type="active site" description="Proton acceptor" evidence="14">
    <location>
        <position position="79"/>
    </location>
</feature>
<dbReference type="PANTHER" id="PTHR11133:SF23">
    <property type="entry name" value="SACCHAROPINE DEHYDROGENASE [NAD(+), L-LYSINE-FORMING]"/>
    <property type="match status" value="1"/>
</dbReference>
<dbReference type="EC" id="1.5.1.7" evidence="4 13"/>
<reference evidence="19 20" key="1">
    <citation type="journal article" date="2013" name="Plant Cell">
        <title>The transition from a phytopathogenic smut ancestor to an anamorphic biocontrol agent deciphered by comparative whole-genome analysis.</title>
        <authorList>
            <person name="Lefebvre F."/>
            <person name="Joly D.L."/>
            <person name="Labbe C."/>
            <person name="Teichmann B."/>
            <person name="Linning R."/>
            <person name="Belzile F."/>
            <person name="Bakkeren G."/>
            <person name="Belanger R.R."/>
        </authorList>
    </citation>
    <scope>NUCLEOTIDE SEQUENCE [LARGE SCALE GENOMIC DNA]</scope>
    <source>
        <strain evidence="19 20">PF-1</strain>
    </source>
</reference>
<evidence type="ECO:0000259" key="18">
    <source>
        <dbReference type="SMART" id="SM01003"/>
    </source>
</evidence>
<keyword evidence="9 13" id="KW-0457">Lysine biosynthesis</keyword>
<feature type="disulfide bond" evidence="16">
    <location>
        <begin position="206"/>
        <end position="251"/>
    </location>
</feature>
<dbReference type="UniPathway" id="UPA00033">
    <property type="reaction ID" value="UER00034"/>
</dbReference>
<gene>
    <name evidence="19" type="ORF">PFL1_03275</name>
</gene>
<dbReference type="InterPro" id="IPR007698">
    <property type="entry name" value="AlaDH/PNT_NAD(H)-bd"/>
</dbReference>
<dbReference type="Pfam" id="PF05222">
    <property type="entry name" value="AlaDh_PNT_N"/>
    <property type="match status" value="1"/>
</dbReference>
<comment type="subunit">
    <text evidence="3">Monomer.</text>
</comment>
<feature type="active site" description="Proton donor" evidence="14">
    <location>
        <position position="97"/>
    </location>
</feature>
<dbReference type="InterPro" id="IPR027281">
    <property type="entry name" value="Lys1"/>
</dbReference>
<evidence type="ECO:0000256" key="11">
    <source>
        <dbReference type="ARBA" id="ARBA00033228"/>
    </source>
</evidence>
<dbReference type="InterPro" id="IPR036291">
    <property type="entry name" value="NAD(P)-bd_dom_sf"/>
</dbReference>
<organism evidence="19 20">
    <name type="scientific">Pseudozyma flocculosa PF-1</name>
    <dbReference type="NCBI Taxonomy" id="1277687"/>
    <lineage>
        <taxon>Eukaryota</taxon>
        <taxon>Fungi</taxon>
        <taxon>Dikarya</taxon>
        <taxon>Basidiomycota</taxon>
        <taxon>Ustilaginomycotina</taxon>
        <taxon>Ustilaginomycetes</taxon>
        <taxon>Ustilaginales</taxon>
        <taxon>Ustilaginaceae</taxon>
        <taxon>Pseudozyma</taxon>
    </lineage>
</organism>
<evidence type="ECO:0000256" key="10">
    <source>
        <dbReference type="ARBA" id="ARBA00023157"/>
    </source>
</evidence>
<dbReference type="SMART" id="SM01002">
    <property type="entry name" value="AlaDh_PNT_C"/>
    <property type="match status" value="1"/>
</dbReference>
<dbReference type="Proteomes" id="UP000053664">
    <property type="component" value="Unassembled WGS sequence"/>
</dbReference>
<keyword evidence="8 13" id="KW-0520">NAD</keyword>
<accession>A0A061HAD5</accession>
<dbReference type="AlphaFoldDB" id="A0A061HAD5"/>
<feature type="binding site" evidence="15">
    <location>
        <position position="228"/>
    </location>
    <ligand>
        <name>NAD(+)</name>
        <dbReference type="ChEBI" id="CHEBI:57540"/>
    </ligand>
</feature>
<evidence type="ECO:0000256" key="14">
    <source>
        <dbReference type="PIRSR" id="PIRSR018250-1"/>
    </source>
</evidence>
<dbReference type="OrthoDB" id="265306at2759"/>
<dbReference type="GO" id="GO:0019878">
    <property type="term" value="P:lysine biosynthetic process via aminoadipic acid"/>
    <property type="evidence" value="ECO:0007669"/>
    <property type="project" value="UniProtKB-UniPathway"/>
</dbReference>
<dbReference type="GeneID" id="19317385"/>
<evidence type="ECO:0000256" key="9">
    <source>
        <dbReference type="ARBA" id="ARBA00023154"/>
    </source>
</evidence>
<feature type="domain" description="Alanine dehydrogenase/pyridine nucleotide transhydrogenase N-terminal" evidence="18">
    <location>
        <begin position="9"/>
        <end position="143"/>
    </location>
</feature>
<dbReference type="eggNOG" id="KOG0172">
    <property type="taxonomic scope" value="Eukaryota"/>
</dbReference>
<dbReference type="SUPFAM" id="SSF51735">
    <property type="entry name" value="NAD(P)-binding Rossmann-fold domains"/>
    <property type="match status" value="1"/>
</dbReference>
<evidence type="ECO:0000256" key="15">
    <source>
        <dbReference type="PIRSR" id="PIRSR018250-3"/>
    </source>
</evidence>
<evidence type="ECO:0000259" key="17">
    <source>
        <dbReference type="SMART" id="SM01002"/>
    </source>
</evidence>
<feature type="domain" description="Alanine dehydrogenase/pyridine nucleotide transhydrogenase NAD(H)-binding" evidence="17">
    <location>
        <begin position="175"/>
        <end position="322"/>
    </location>
</feature>
<evidence type="ECO:0000313" key="20">
    <source>
        <dbReference type="Proteomes" id="UP000053664"/>
    </source>
</evidence>
<evidence type="ECO:0000256" key="1">
    <source>
        <dbReference type="ARBA" id="ARBA00004884"/>
    </source>
</evidence>
<dbReference type="Gene3D" id="3.40.50.720">
    <property type="entry name" value="NAD(P)-binding Rossmann-like Domain"/>
    <property type="match status" value="2"/>
</dbReference>
<dbReference type="FunFam" id="3.40.50.720:FF:000217">
    <property type="entry name" value="Saccharopine dehydrogenase [NAD(+), L-lysine-forming]"/>
    <property type="match status" value="1"/>
</dbReference>
<feature type="binding site" evidence="15">
    <location>
        <position position="131"/>
    </location>
    <ligand>
        <name>NAD(+)</name>
        <dbReference type="ChEBI" id="CHEBI:57540"/>
    </ligand>
</feature>